<dbReference type="Gene3D" id="3.30.450.20">
    <property type="entry name" value="PAS domain"/>
    <property type="match status" value="2"/>
</dbReference>
<feature type="transmembrane region" description="Helical" evidence="14">
    <location>
        <begin position="191"/>
        <end position="213"/>
    </location>
</feature>
<evidence type="ECO:0000256" key="13">
    <source>
        <dbReference type="ARBA" id="ARBA00023136"/>
    </source>
</evidence>
<comment type="caution">
    <text evidence="16">The sequence shown here is derived from an EMBL/GenBank/DDBJ whole genome shotgun (WGS) entry which is preliminary data.</text>
</comment>
<evidence type="ECO:0000313" key="17">
    <source>
        <dbReference type="Proteomes" id="UP000675163"/>
    </source>
</evidence>
<keyword evidence="12" id="KW-0902">Two-component regulatory system</keyword>
<dbReference type="SMART" id="SM00387">
    <property type="entry name" value="HATPase_c"/>
    <property type="match status" value="1"/>
</dbReference>
<keyword evidence="5" id="KW-0597">Phosphoprotein</keyword>
<name>A0A940T4J2_9MICO</name>
<keyword evidence="11 14" id="KW-1133">Transmembrane helix</keyword>
<dbReference type="SUPFAM" id="SSF55785">
    <property type="entry name" value="PYP-like sensor domain (PAS domain)"/>
    <property type="match status" value="1"/>
</dbReference>
<comment type="subcellular location">
    <subcellularLocation>
        <location evidence="2">Cell membrane</location>
        <topology evidence="2">Multi-pass membrane protein</topology>
    </subcellularLocation>
</comment>
<proteinExistence type="predicted"/>
<evidence type="ECO:0000259" key="15">
    <source>
        <dbReference type="SMART" id="SM00387"/>
    </source>
</evidence>
<evidence type="ECO:0000256" key="3">
    <source>
        <dbReference type="ARBA" id="ARBA00012438"/>
    </source>
</evidence>
<evidence type="ECO:0000256" key="6">
    <source>
        <dbReference type="ARBA" id="ARBA00022679"/>
    </source>
</evidence>
<comment type="catalytic activity">
    <reaction evidence="1">
        <text>ATP + protein L-histidine = ADP + protein N-phospho-L-histidine.</text>
        <dbReference type="EC" id="2.7.13.3"/>
    </reaction>
</comment>
<dbReference type="Gene3D" id="3.30.565.10">
    <property type="entry name" value="Histidine kinase-like ATPase, C-terminal domain"/>
    <property type="match status" value="1"/>
</dbReference>
<accession>A0A940T4J2</accession>
<feature type="transmembrane region" description="Helical" evidence="14">
    <location>
        <begin position="16"/>
        <end position="37"/>
    </location>
</feature>
<evidence type="ECO:0000256" key="2">
    <source>
        <dbReference type="ARBA" id="ARBA00004651"/>
    </source>
</evidence>
<sequence length="585" mass="61574">MTRPDRVRLRLTTRTILAPLGIIAAILALCVSVYWGLAAQQLRKASETSALSIARTVAEDVSVRELVTEYSRLPGTPPAAELQTGELQQAALALAPRTGALFIVITDDHGIRLAHPHPSRLGLEVSTPYEQVLLGNEVVEWEEGTLGESARAKVPIFGLEPGDDTLANGEPVGEVSVGFKRESVFTNLPTLVGFAVLFTLALFALAASAMLLIRRRLELATLGLQPDDLTALVQHQTAVLDGISDGMLGIDADGIVQVCNSAAETLLGLDSPVGSAVAQLGIPVPLTPGVEAGIDAVPSPSPADRPRSIVHNGRTLLIEQRAVVHNGKALGWILIVRDQSDVVTLHEQLETAQAVTSALRVQRHEFANRIHVATGLIDANRVTEARDFLGELSLRGSVEYPVPGLDALDDEFFRSFIKTKAIEAGAHGVRLRVADDSHVMGTLYRPEATATVLGNLIDNAVQAAVKAPAPRWVEVSALNDQTDLILTVTDSGAGITDGVDVFDRTVQQRGPAAAGSGERAANMAGPVHGHGVGISLAREIVCATGGDLWVVDPGGPGHGGAVFAARITQAVSPLPYTFDAAEDGS</sequence>
<evidence type="ECO:0000256" key="5">
    <source>
        <dbReference type="ARBA" id="ARBA00022553"/>
    </source>
</evidence>
<dbReference type="InterPro" id="IPR029151">
    <property type="entry name" value="Sensor-like_sf"/>
</dbReference>
<keyword evidence="10" id="KW-0067">ATP-binding</keyword>
<dbReference type="RefSeq" id="WP_209705718.1">
    <property type="nucleotide sequence ID" value="NZ_JAFIDA010000001.1"/>
</dbReference>
<reference evidence="16" key="1">
    <citation type="submission" date="2021-02" db="EMBL/GenBank/DDBJ databases">
        <title>Sequencing the genomes of 1000 actinobacteria strains.</title>
        <authorList>
            <person name="Klenk H.-P."/>
        </authorList>
    </citation>
    <scope>NUCLEOTIDE SEQUENCE</scope>
    <source>
        <strain evidence="16">DSM 22850</strain>
    </source>
</reference>
<dbReference type="InterPro" id="IPR003594">
    <property type="entry name" value="HATPase_dom"/>
</dbReference>
<dbReference type="SUPFAM" id="SSF55890">
    <property type="entry name" value="Sporulation response regulatory protein Spo0B"/>
    <property type="match status" value="1"/>
</dbReference>
<dbReference type="InterPro" id="IPR035965">
    <property type="entry name" value="PAS-like_dom_sf"/>
</dbReference>
<dbReference type="InterPro" id="IPR039506">
    <property type="entry name" value="SPOB_a"/>
</dbReference>
<dbReference type="EMBL" id="JAFIDA010000001">
    <property type="protein sequence ID" value="MBP1326879.1"/>
    <property type="molecule type" value="Genomic_DNA"/>
</dbReference>
<gene>
    <name evidence="16" type="ORF">JOF28_002111</name>
</gene>
<dbReference type="Proteomes" id="UP000675163">
    <property type="component" value="Unassembled WGS sequence"/>
</dbReference>
<dbReference type="GO" id="GO:0005886">
    <property type="term" value="C:plasma membrane"/>
    <property type="evidence" value="ECO:0007669"/>
    <property type="project" value="UniProtKB-SubCell"/>
</dbReference>
<dbReference type="GO" id="GO:0005524">
    <property type="term" value="F:ATP binding"/>
    <property type="evidence" value="ECO:0007669"/>
    <property type="project" value="UniProtKB-KW"/>
</dbReference>
<dbReference type="Pfam" id="PF17203">
    <property type="entry name" value="sCache_3_2"/>
    <property type="match status" value="1"/>
</dbReference>
<dbReference type="InterPro" id="IPR033463">
    <property type="entry name" value="sCache_3"/>
</dbReference>
<dbReference type="PRINTS" id="PR00344">
    <property type="entry name" value="BCTRLSENSOR"/>
</dbReference>
<evidence type="ECO:0000256" key="4">
    <source>
        <dbReference type="ARBA" id="ARBA00022475"/>
    </source>
</evidence>
<dbReference type="AlphaFoldDB" id="A0A940T4J2"/>
<dbReference type="SUPFAM" id="SSF55874">
    <property type="entry name" value="ATPase domain of HSP90 chaperone/DNA topoisomerase II/histidine kinase"/>
    <property type="match status" value="1"/>
</dbReference>
<dbReference type="InterPro" id="IPR016120">
    <property type="entry name" value="Sig_transdc_His_kin_SpoOB"/>
</dbReference>
<organism evidence="16 17">
    <name type="scientific">Leucobacter exalbidus</name>
    <dbReference type="NCBI Taxonomy" id="662960"/>
    <lineage>
        <taxon>Bacteria</taxon>
        <taxon>Bacillati</taxon>
        <taxon>Actinomycetota</taxon>
        <taxon>Actinomycetes</taxon>
        <taxon>Micrococcales</taxon>
        <taxon>Microbacteriaceae</taxon>
        <taxon>Leucobacter</taxon>
    </lineage>
</organism>
<dbReference type="InterPro" id="IPR004358">
    <property type="entry name" value="Sig_transdc_His_kin-like_C"/>
</dbReference>
<keyword evidence="9 16" id="KW-0418">Kinase</keyword>
<dbReference type="InterPro" id="IPR036890">
    <property type="entry name" value="HATPase_C_sf"/>
</dbReference>
<keyword evidence="6 16" id="KW-0808">Transferase</keyword>
<evidence type="ECO:0000256" key="11">
    <source>
        <dbReference type="ARBA" id="ARBA00022989"/>
    </source>
</evidence>
<dbReference type="SUPFAM" id="SSF103190">
    <property type="entry name" value="Sensory domain-like"/>
    <property type="match status" value="1"/>
</dbReference>
<evidence type="ECO:0000256" key="10">
    <source>
        <dbReference type="ARBA" id="ARBA00022840"/>
    </source>
</evidence>
<evidence type="ECO:0000256" key="14">
    <source>
        <dbReference type="SAM" id="Phobius"/>
    </source>
</evidence>
<dbReference type="Pfam" id="PF02518">
    <property type="entry name" value="HATPase_c"/>
    <property type="match status" value="1"/>
</dbReference>
<feature type="domain" description="Histidine kinase/HSP90-like ATPase" evidence="15">
    <location>
        <begin position="448"/>
        <end position="571"/>
    </location>
</feature>
<dbReference type="Gene3D" id="1.10.287.130">
    <property type="match status" value="1"/>
</dbReference>
<evidence type="ECO:0000256" key="1">
    <source>
        <dbReference type="ARBA" id="ARBA00000085"/>
    </source>
</evidence>
<evidence type="ECO:0000256" key="9">
    <source>
        <dbReference type="ARBA" id="ARBA00022777"/>
    </source>
</evidence>
<keyword evidence="7 14" id="KW-0812">Transmembrane</keyword>
<dbReference type="EC" id="2.7.13.3" evidence="3"/>
<evidence type="ECO:0000256" key="12">
    <source>
        <dbReference type="ARBA" id="ARBA00023012"/>
    </source>
</evidence>
<keyword evidence="13 14" id="KW-0472">Membrane</keyword>
<dbReference type="GO" id="GO:0000155">
    <property type="term" value="F:phosphorelay sensor kinase activity"/>
    <property type="evidence" value="ECO:0007669"/>
    <property type="project" value="InterPro"/>
</dbReference>
<evidence type="ECO:0000256" key="7">
    <source>
        <dbReference type="ARBA" id="ARBA00022692"/>
    </source>
</evidence>
<keyword evidence="8" id="KW-0547">Nucleotide-binding</keyword>
<protein>
    <recommendedName>
        <fullName evidence="3">histidine kinase</fullName>
        <ecNumber evidence="3">2.7.13.3</ecNumber>
    </recommendedName>
</protein>
<keyword evidence="17" id="KW-1185">Reference proteome</keyword>
<dbReference type="Pfam" id="PF14689">
    <property type="entry name" value="SPOB_a"/>
    <property type="match status" value="1"/>
</dbReference>
<evidence type="ECO:0000313" key="16">
    <source>
        <dbReference type="EMBL" id="MBP1326879.1"/>
    </source>
</evidence>
<evidence type="ECO:0000256" key="8">
    <source>
        <dbReference type="ARBA" id="ARBA00022741"/>
    </source>
</evidence>
<keyword evidence="4" id="KW-1003">Cell membrane</keyword>